<name>A0A1J5Q6E3_9ZZZZ</name>
<reference evidence="2" key="1">
    <citation type="submission" date="2016-10" db="EMBL/GenBank/DDBJ databases">
        <title>Sequence of Gallionella enrichment culture.</title>
        <authorList>
            <person name="Poehlein A."/>
            <person name="Muehling M."/>
            <person name="Daniel R."/>
        </authorList>
    </citation>
    <scope>NUCLEOTIDE SEQUENCE</scope>
</reference>
<feature type="domain" description="Radical SAM core" evidence="1">
    <location>
        <begin position="1"/>
        <end position="102"/>
    </location>
</feature>
<sequence>MRRRYKRDLYVNRVAKIKQLMHDCCIGVDVIVGFPGETREDFIDTYNFLNELNVSYLHVFTYSERENTLASEMGGVVPGSPRADRSKMLHILSDKKRRAFYESQLNKTGEVLFEGDIKDGFMHGFTRNYVKVKTKYDPVLVNELKKVLLTQISPDGDVEITESEEIFAH</sequence>
<dbReference type="PANTHER" id="PTHR43020">
    <property type="entry name" value="CDK5 REGULATORY SUBUNIT-ASSOCIATED PROTEIN 1"/>
    <property type="match status" value="1"/>
</dbReference>
<comment type="caution">
    <text evidence="2">The sequence shown here is derived from an EMBL/GenBank/DDBJ whole genome shotgun (WGS) entry which is preliminary data.</text>
</comment>
<dbReference type="GO" id="GO:0005829">
    <property type="term" value="C:cytosol"/>
    <property type="evidence" value="ECO:0007669"/>
    <property type="project" value="TreeGrafter"/>
</dbReference>
<keyword evidence="2" id="KW-0808">Transferase</keyword>
<proteinExistence type="predicted"/>
<dbReference type="InterPro" id="IPR007197">
    <property type="entry name" value="rSAM"/>
</dbReference>
<dbReference type="PROSITE" id="PS51918">
    <property type="entry name" value="RADICAL_SAM"/>
    <property type="match status" value="1"/>
</dbReference>
<dbReference type="GO" id="GO:0051539">
    <property type="term" value="F:4 iron, 4 sulfur cluster binding"/>
    <property type="evidence" value="ECO:0007669"/>
    <property type="project" value="TreeGrafter"/>
</dbReference>
<accession>A0A1J5Q6E3</accession>
<dbReference type="PANTHER" id="PTHR43020:SF2">
    <property type="entry name" value="MITOCHONDRIAL TRNA METHYLTHIOTRANSFERASE CDK5RAP1"/>
    <property type="match status" value="1"/>
</dbReference>
<dbReference type="Gene3D" id="3.30.750.200">
    <property type="match status" value="1"/>
</dbReference>
<dbReference type="GO" id="GO:0035597">
    <property type="term" value="F:tRNA-2-methylthio-N(6)-dimethylallyladenosine(37) synthase activity"/>
    <property type="evidence" value="ECO:0007669"/>
    <property type="project" value="TreeGrafter"/>
</dbReference>
<dbReference type="SUPFAM" id="SSF102114">
    <property type="entry name" value="Radical SAM enzymes"/>
    <property type="match status" value="1"/>
</dbReference>
<evidence type="ECO:0000313" key="2">
    <source>
        <dbReference type="EMBL" id="OIQ73027.1"/>
    </source>
</evidence>
<dbReference type="EMBL" id="MLJW01003030">
    <property type="protein sequence ID" value="OIQ73027.1"/>
    <property type="molecule type" value="Genomic_DNA"/>
</dbReference>
<dbReference type="AlphaFoldDB" id="A0A1J5Q6E3"/>
<gene>
    <name evidence="2" type="primary">mtaB_3</name>
    <name evidence="2" type="ORF">GALL_453380</name>
</gene>
<protein>
    <submittedName>
        <fullName evidence="2">Threonylcarbamoyladenosine tRNA methylthiotransferase MtaB</fullName>
        <ecNumber evidence="2">2.-.-.-</ecNumber>
    </submittedName>
</protein>
<organism evidence="2">
    <name type="scientific">mine drainage metagenome</name>
    <dbReference type="NCBI Taxonomy" id="410659"/>
    <lineage>
        <taxon>unclassified sequences</taxon>
        <taxon>metagenomes</taxon>
        <taxon>ecological metagenomes</taxon>
    </lineage>
</organism>
<dbReference type="EC" id="2.-.-.-" evidence="2"/>
<evidence type="ECO:0000259" key="1">
    <source>
        <dbReference type="PROSITE" id="PS51918"/>
    </source>
</evidence>
<dbReference type="InterPro" id="IPR058240">
    <property type="entry name" value="rSAM_sf"/>
</dbReference>